<proteinExistence type="predicted"/>
<reference evidence="2" key="1">
    <citation type="journal article" date="2023" name="Front. Plant Sci.">
        <title>Chromosomal-level genome assembly of Melastoma candidum provides insights into trichome evolution.</title>
        <authorList>
            <person name="Zhong Y."/>
            <person name="Wu W."/>
            <person name="Sun C."/>
            <person name="Zou P."/>
            <person name="Liu Y."/>
            <person name="Dai S."/>
            <person name="Zhou R."/>
        </authorList>
    </citation>
    <scope>NUCLEOTIDE SEQUENCE [LARGE SCALE GENOMIC DNA]</scope>
</reference>
<comment type="caution">
    <text evidence="1">The sequence shown here is derived from an EMBL/GenBank/DDBJ whole genome shotgun (WGS) entry which is preliminary data.</text>
</comment>
<name>A0ACB9SBM0_9MYRT</name>
<accession>A0ACB9SBM0</accession>
<sequence length="233" mass="25944">MGGKGRRRRERNYRAAHGGGSKSLLPPPPDPSKLDSLPSKLRTLISLSSSQPGHTLKACGEDRRATTTKSKPGKRDARGQRVPSLTAPPPRDSPVDSVADHEDPEKKKKKKKRKRGEPVDLRFQSSDYLSEGSSSQRKERKKAYKESKKKKKQKKLGDQSDGDFSFPGHEKVEFGDVVDQPPRLASIPKAMKFFENASKQRLRLQAIEAYRNRKGWSSRPGINLAPAAVSHLS</sequence>
<evidence type="ECO:0000313" key="2">
    <source>
        <dbReference type="Proteomes" id="UP001057402"/>
    </source>
</evidence>
<evidence type="ECO:0000313" key="1">
    <source>
        <dbReference type="EMBL" id="KAI4387229.1"/>
    </source>
</evidence>
<dbReference type="EMBL" id="CM042881">
    <property type="protein sequence ID" value="KAI4387229.1"/>
    <property type="molecule type" value="Genomic_DNA"/>
</dbReference>
<keyword evidence="2" id="KW-1185">Reference proteome</keyword>
<organism evidence="1 2">
    <name type="scientific">Melastoma candidum</name>
    <dbReference type="NCBI Taxonomy" id="119954"/>
    <lineage>
        <taxon>Eukaryota</taxon>
        <taxon>Viridiplantae</taxon>
        <taxon>Streptophyta</taxon>
        <taxon>Embryophyta</taxon>
        <taxon>Tracheophyta</taxon>
        <taxon>Spermatophyta</taxon>
        <taxon>Magnoliopsida</taxon>
        <taxon>eudicotyledons</taxon>
        <taxon>Gunneridae</taxon>
        <taxon>Pentapetalae</taxon>
        <taxon>rosids</taxon>
        <taxon>malvids</taxon>
        <taxon>Myrtales</taxon>
        <taxon>Melastomataceae</taxon>
        <taxon>Melastomatoideae</taxon>
        <taxon>Melastomateae</taxon>
        <taxon>Melastoma</taxon>
    </lineage>
</organism>
<protein>
    <submittedName>
        <fullName evidence="1">Uncharacterized protein</fullName>
    </submittedName>
</protein>
<gene>
    <name evidence="1" type="ORF">MLD38_005074</name>
</gene>
<dbReference type="Proteomes" id="UP001057402">
    <property type="component" value="Chromosome 2"/>
</dbReference>